<sequence>MVNNYALIHHRAAMIHEQMAEAWRLLQGQMTHDEFFAAENPYYKLLDQLYAEEYPLARLLENSDLVFHAEGPDTKGYLPSIHAINWLVGGAEKQLRLLAKAIFDLTESSANHLAKNLDIRLTGFAPGSIYAGVKLQPGDGDVFFDGDQEPVFVTVRSAIRQLSIIPGFVDDEGLNAGIYEAMPDPAARDAGLTAAYRLSPTGRLGIHTVELFVPGQKPSELSQRERVVIHDALKKPKLHSKKHGTFTGEFREVDLDKTRFHLRNISGVGTLRCVFPEVTAEAVRPLLGSTVEVTGEYEMDGRGRPRFMLVSSFKRIETAKQEEMSL</sequence>
<keyword evidence="2" id="KW-1185">Reference proteome</keyword>
<dbReference type="KEGG" id="mmob:F6R98_10335"/>
<gene>
    <name evidence="1" type="ORF">F6R98_10335</name>
</gene>
<dbReference type="OrthoDB" id="9152505at2"/>
<reference evidence="1 2" key="1">
    <citation type="submission" date="2019-09" db="EMBL/GenBank/DDBJ databases">
        <title>Ecophysiology of the spiral-shaped methanotroph Methylospira mobilis as revealed by the complete genome sequence.</title>
        <authorList>
            <person name="Oshkin I.Y."/>
            <person name="Dedysh S.N."/>
            <person name="Miroshnikov K."/>
            <person name="Danilova O.V."/>
            <person name="Hakobyan A."/>
            <person name="Liesack W."/>
        </authorList>
    </citation>
    <scope>NUCLEOTIDE SEQUENCE [LARGE SCALE GENOMIC DNA]</scope>
    <source>
        <strain evidence="1 2">Shm1</strain>
    </source>
</reference>
<dbReference type="AlphaFoldDB" id="A0A5Q0BL87"/>
<accession>A0A5Q0BL87</accession>
<name>A0A5Q0BL87_9GAMM</name>
<dbReference type="EMBL" id="CP044205">
    <property type="protein sequence ID" value="QFY42961.1"/>
    <property type="molecule type" value="Genomic_DNA"/>
</dbReference>
<evidence type="ECO:0000313" key="1">
    <source>
        <dbReference type="EMBL" id="QFY42961.1"/>
    </source>
</evidence>
<evidence type="ECO:0000313" key="2">
    <source>
        <dbReference type="Proteomes" id="UP000325755"/>
    </source>
</evidence>
<protein>
    <submittedName>
        <fullName evidence="1">Uncharacterized protein</fullName>
    </submittedName>
</protein>
<dbReference type="RefSeq" id="WP_153248950.1">
    <property type="nucleotide sequence ID" value="NZ_CP044205.1"/>
</dbReference>
<dbReference type="InParanoid" id="A0A5Q0BL87"/>
<dbReference type="Proteomes" id="UP000325755">
    <property type="component" value="Chromosome"/>
</dbReference>
<organism evidence="1 2">
    <name type="scientific">Candidatus Methylospira mobilis</name>
    <dbReference type="NCBI Taxonomy" id="1808979"/>
    <lineage>
        <taxon>Bacteria</taxon>
        <taxon>Pseudomonadati</taxon>
        <taxon>Pseudomonadota</taxon>
        <taxon>Gammaproteobacteria</taxon>
        <taxon>Methylococcales</taxon>
        <taxon>Methylococcaceae</taxon>
        <taxon>Candidatus Methylospira</taxon>
    </lineage>
</organism>
<proteinExistence type="predicted"/>